<proteinExistence type="predicted"/>
<gene>
    <name evidence="1" type="ORF">MRB53_013082</name>
</gene>
<evidence type="ECO:0000313" key="2">
    <source>
        <dbReference type="Proteomes" id="UP001234297"/>
    </source>
</evidence>
<sequence length="1036" mass="116513">MQRRERGDELSVFKTNGSRCPGHLAMEKSPTLGKRKSPEEDANPNPSLSPNPKSQIPYETPPKPESASKRRNLTRTCVHEVAIPNGYSSAVDESLHGNLSNPLYNGEMAKTYPFQLDPFQKVSLACLERKESVLVSAHTSAGKTVVAEYAIAMAFRDKQRVIYTSPLKALSNQKYRELSQEFSDVGLMTGDVTLSPNASCLVMTTEILRGMLYRGSEVLKEVAWVIFDEIHYMKDRERGVVWEESIIFLPPQIKMVFLSATMSNATQFAEWICNLHKQPCHVVYTDFRPTPLQHYVFPMGGAGLYLVVDENEQFKEENFMKLQDTFAKQKQQGDGNRSGGAKASGRIAKVGNASGGSDIYKIVKMIMERKFQPVIIFSFSRRECEQLAMSMSKLDFNTPEEKDIVQQVFNNAVLCLNEEDRNLPAIELMLPLLQRGIAVHHSGLLPIIKELVELLFQEGLVKALFATETFAMGLNMPAKTVVFTSVKKWDGDSHRYIGSGEYIQMSGRAGRRGKDERGICIIMIDEKMEMDTLKDMVLGKPAPLVSTFRLSYYSILNLMSRAEGQFTAEHVIKNSFHQFQYEKALPDIGEKVSKLEKEAAMLDASGEAQLADYHKLGLEIAELEKKMMSEITRPERILYFLTPGRLVKVRDGGTDWGWGVVVNVVKKPSAALGTLPSALASLRGSSYIVDTLLHCSPGLSENGSRPKPCPPRPGEKGEMHVVPVQLPLICALSSIRISFPSDLRPVEARQSILLAVQELETRFPKGIPKLHPVKDMGIQDSQFIELVDQFEELEQKLVVHPLHKSCQDEQQIKCFQRKADVNHEIQQLKSKMRESQLQKFRDELKNRSRVLKRLGHIDADGVVQLKGRAACLIDTGDELLVTELMFNGTFNDLDHHQVAALASCFIPGDKSNEQIHLRTELAKPLKQLQDSARRIAQIQRECKLEINEEEYVESTVRPYLMDVIYCWSKGATFAEVIEMTDIFEGSIIRQARRLDEFLNQLRAAANAVGEADLENKFAAGSESLRRGIMFANSLYL</sequence>
<organism evidence="1 2">
    <name type="scientific">Persea americana</name>
    <name type="common">Avocado</name>
    <dbReference type="NCBI Taxonomy" id="3435"/>
    <lineage>
        <taxon>Eukaryota</taxon>
        <taxon>Viridiplantae</taxon>
        <taxon>Streptophyta</taxon>
        <taxon>Embryophyta</taxon>
        <taxon>Tracheophyta</taxon>
        <taxon>Spermatophyta</taxon>
        <taxon>Magnoliopsida</taxon>
        <taxon>Magnoliidae</taxon>
        <taxon>Laurales</taxon>
        <taxon>Lauraceae</taxon>
        <taxon>Persea</taxon>
    </lineage>
</organism>
<comment type="caution">
    <text evidence="1">The sequence shown here is derived from an EMBL/GenBank/DDBJ whole genome shotgun (WGS) entry which is preliminary data.</text>
</comment>
<protein>
    <submittedName>
        <fullName evidence="1">Uncharacterized protein</fullName>
    </submittedName>
</protein>
<dbReference type="EMBL" id="CM056812">
    <property type="protein sequence ID" value="KAJ8616896.1"/>
    <property type="molecule type" value="Genomic_DNA"/>
</dbReference>
<evidence type="ECO:0000313" key="1">
    <source>
        <dbReference type="EMBL" id="KAJ8616896.1"/>
    </source>
</evidence>
<name>A0ACC2K7B3_PERAE</name>
<keyword evidence="2" id="KW-1185">Reference proteome</keyword>
<reference evidence="1 2" key="1">
    <citation type="journal article" date="2022" name="Hortic Res">
        <title>A haplotype resolved chromosomal level avocado genome allows analysis of novel avocado genes.</title>
        <authorList>
            <person name="Nath O."/>
            <person name="Fletcher S.J."/>
            <person name="Hayward A."/>
            <person name="Shaw L.M."/>
            <person name="Masouleh A.K."/>
            <person name="Furtado A."/>
            <person name="Henry R.J."/>
            <person name="Mitter N."/>
        </authorList>
    </citation>
    <scope>NUCLEOTIDE SEQUENCE [LARGE SCALE GENOMIC DNA]</scope>
    <source>
        <strain evidence="2">cv. Hass</strain>
    </source>
</reference>
<dbReference type="Proteomes" id="UP001234297">
    <property type="component" value="Chromosome 4"/>
</dbReference>
<accession>A0ACC2K7B3</accession>